<dbReference type="PANTHER" id="PTHR38590">
    <property type="entry name" value="BLL0828 PROTEIN"/>
    <property type="match status" value="1"/>
</dbReference>
<dbReference type="EMBL" id="CP051167">
    <property type="protein sequence ID" value="QIZ69833.1"/>
    <property type="molecule type" value="Genomic_DNA"/>
</dbReference>
<dbReference type="GO" id="GO:0004519">
    <property type="term" value="F:endonuclease activity"/>
    <property type="evidence" value="ECO:0007669"/>
    <property type="project" value="UniProtKB-KW"/>
</dbReference>
<feature type="domain" description="DUF559" evidence="1">
    <location>
        <begin position="18"/>
        <end position="119"/>
    </location>
</feature>
<keyword evidence="3" id="KW-1185">Reference proteome</keyword>
<evidence type="ECO:0000313" key="2">
    <source>
        <dbReference type="EMBL" id="QIZ69833.1"/>
    </source>
</evidence>
<dbReference type="RefSeq" id="WP_168567990.1">
    <property type="nucleotide sequence ID" value="NZ_CP051167.1"/>
</dbReference>
<proteinExistence type="predicted"/>
<dbReference type="KEGG" id="oxy:HCG48_03930"/>
<dbReference type="PANTHER" id="PTHR38590:SF1">
    <property type="entry name" value="BLL0828 PROTEIN"/>
    <property type="match status" value="1"/>
</dbReference>
<organism evidence="2 3">
    <name type="scientific">Oxynema aestuarii AP17</name>
    <dbReference type="NCBI Taxonomy" id="2064643"/>
    <lineage>
        <taxon>Bacteria</taxon>
        <taxon>Bacillati</taxon>
        <taxon>Cyanobacteriota</taxon>
        <taxon>Cyanophyceae</taxon>
        <taxon>Oscillatoriophycideae</taxon>
        <taxon>Oscillatoriales</taxon>
        <taxon>Oscillatoriaceae</taxon>
        <taxon>Oxynema</taxon>
        <taxon>Oxynema aestuarii</taxon>
    </lineage>
</organism>
<dbReference type="Pfam" id="PF04480">
    <property type="entry name" value="DUF559"/>
    <property type="match status" value="1"/>
</dbReference>
<dbReference type="InterPro" id="IPR047216">
    <property type="entry name" value="Endonuclease_DUF559_bact"/>
</dbReference>
<dbReference type="AlphaFoldDB" id="A0A6H1TVQ0"/>
<dbReference type="SUPFAM" id="SSF52980">
    <property type="entry name" value="Restriction endonuclease-like"/>
    <property type="match status" value="1"/>
</dbReference>
<evidence type="ECO:0000259" key="1">
    <source>
        <dbReference type="Pfam" id="PF04480"/>
    </source>
</evidence>
<keyword evidence="2" id="KW-0255">Endonuclease</keyword>
<dbReference type="Proteomes" id="UP000500857">
    <property type="component" value="Chromosome"/>
</dbReference>
<evidence type="ECO:0000313" key="3">
    <source>
        <dbReference type="Proteomes" id="UP000500857"/>
    </source>
</evidence>
<dbReference type="CDD" id="cd01038">
    <property type="entry name" value="Endonuclease_DUF559"/>
    <property type="match status" value="1"/>
</dbReference>
<dbReference type="InterPro" id="IPR011335">
    <property type="entry name" value="Restrct_endonuc-II-like"/>
</dbReference>
<reference evidence="2 3" key="1">
    <citation type="submission" date="2020-04" db="EMBL/GenBank/DDBJ databases">
        <authorList>
            <person name="Basu S."/>
            <person name="Maruthanayagam V."/>
            <person name="Chakraborty S."/>
            <person name="Pramanik A."/>
            <person name="Mukherjee J."/>
            <person name="Brink B."/>
        </authorList>
    </citation>
    <scope>NUCLEOTIDE SEQUENCE [LARGE SCALE GENOMIC DNA]</scope>
    <source>
        <strain evidence="2 3">AP17</strain>
    </source>
</reference>
<gene>
    <name evidence="2" type="ORF">HCG48_03930</name>
</gene>
<accession>A0A6H1TVQ0</accession>
<protein>
    <submittedName>
        <fullName evidence="2">Endonuclease domain-containing protein</fullName>
    </submittedName>
</protein>
<sequence length="132" mass="15404">MTKFTNSQFHLPYNPKLVSIAKQMRQNPTPAEKKLWQDCLRKFPLRILRQRPIDNFIVDFYCASLKLVIGIDGESHFTQQGQDYDEERTRILEGYGITVVRFTNVDVLQNFEGVCRQLERWIPPTPLGKGGF</sequence>
<dbReference type="Gene3D" id="3.40.960.10">
    <property type="entry name" value="VSR Endonuclease"/>
    <property type="match status" value="1"/>
</dbReference>
<dbReference type="InterPro" id="IPR007569">
    <property type="entry name" value="DUF559"/>
</dbReference>
<keyword evidence="2" id="KW-0540">Nuclease</keyword>
<keyword evidence="2" id="KW-0378">Hydrolase</keyword>
<name>A0A6H1TVQ0_9CYAN</name>